<sequence length="230" mass="25769">MSRIIKIDVISDTICPWCYVGKRRLDTALKSFSNAKFEINWKPFFLDPNLPSEGVDKMEMYAKKFGKSRIEGMIAAMKQTGLNENPPIQFSYGGKVANTLDSHRLIEYSKHHNKQEEVVSELFSDYFEGEKNIGSRDVLTDAAVRAGLDGGQVSRFLESSEGVEQVKEEVEEAHLKYRVSGVPFFIFEGKYALSGAQEPEAIKRVVEKILTEQKPTTVAGDVCTIDGTCN</sequence>
<gene>
    <name evidence="2" type="ORF">PROFUN_11808</name>
</gene>
<protein>
    <recommendedName>
        <fullName evidence="1">DSBA-like thioredoxin domain-containing protein</fullName>
    </recommendedName>
</protein>
<dbReference type="CDD" id="cd03024">
    <property type="entry name" value="DsbA_FrnE"/>
    <property type="match status" value="1"/>
</dbReference>
<evidence type="ECO:0000259" key="1">
    <source>
        <dbReference type="Pfam" id="PF01323"/>
    </source>
</evidence>
<dbReference type="EMBL" id="MDYQ01000477">
    <property type="protein sequence ID" value="PRP74306.1"/>
    <property type="molecule type" value="Genomic_DNA"/>
</dbReference>
<dbReference type="SUPFAM" id="SSF52833">
    <property type="entry name" value="Thioredoxin-like"/>
    <property type="match status" value="1"/>
</dbReference>
<dbReference type="GO" id="GO:0016491">
    <property type="term" value="F:oxidoreductase activity"/>
    <property type="evidence" value="ECO:0007669"/>
    <property type="project" value="InterPro"/>
</dbReference>
<dbReference type="Gene3D" id="3.40.30.10">
    <property type="entry name" value="Glutaredoxin"/>
    <property type="match status" value="1"/>
</dbReference>
<organism evidence="2 3">
    <name type="scientific">Planoprotostelium fungivorum</name>
    <dbReference type="NCBI Taxonomy" id="1890364"/>
    <lineage>
        <taxon>Eukaryota</taxon>
        <taxon>Amoebozoa</taxon>
        <taxon>Evosea</taxon>
        <taxon>Variosea</taxon>
        <taxon>Cavosteliida</taxon>
        <taxon>Cavosteliaceae</taxon>
        <taxon>Planoprotostelium</taxon>
    </lineage>
</organism>
<feature type="domain" description="DSBA-like thioredoxin" evidence="1">
    <location>
        <begin position="7"/>
        <end position="204"/>
    </location>
</feature>
<dbReference type="AlphaFoldDB" id="A0A2P6MRK4"/>
<dbReference type="OrthoDB" id="1930760at2759"/>
<proteinExistence type="predicted"/>
<dbReference type="InterPro" id="IPR036249">
    <property type="entry name" value="Thioredoxin-like_sf"/>
</dbReference>
<name>A0A2P6MRK4_9EUKA</name>
<dbReference type="InParanoid" id="A0A2P6MRK4"/>
<dbReference type="Proteomes" id="UP000241769">
    <property type="component" value="Unassembled WGS sequence"/>
</dbReference>
<keyword evidence="3" id="KW-1185">Reference proteome</keyword>
<dbReference type="Pfam" id="PF01323">
    <property type="entry name" value="DSBA"/>
    <property type="match status" value="1"/>
</dbReference>
<dbReference type="PANTHER" id="PTHR13887">
    <property type="entry name" value="GLUTATHIONE S-TRANSFERASE KAPPA"/>
    <property type="match status" value="1"/>
</dbReference>
<dbReference type="InterPro" id="IPR001853">
    <property type="entry name" value="DSBA-like_thioredoxin_dom"/>
</dbReference>
<evidence type="ECO:0000313" key="3">
    <source>
        <dbReference type="Proteomes" id="UP000241769"/>
    </source>
</evidence>
<evidence type="ECO:0000313" key="2">
    <source>
        <dbReference type="EMBL" id="PRP74306.1"/>
    </source>
</evidence>
<dbReference type="PANTHER" id="PTHR13887:SF41">
    <property type="entry name" value="THIOREDOXIN SUPERFAMILY PROTEIN"/>
    <property type="match status" value="1"/>
</dbReference>
<accession>A0A2P6MRK4</accession>
<comment type="caution">
    <text evidence="2">The sequence shown here is derived from an EMBL/GenBank/DDBJ whole genome shotgun (WGS) entry which is preliminary data.</text>
</comment>
<reference evidence="2 3" key="1">
    <citation type="journal article" date="2018" name="Genome Biol. Evol.">
        <title>Multiple Roots of Fruiting Body Formation in Amoebozoa.</title>
        <authorList>
            <person name="Hillmann F."/>
            <person name="Forbes G."/>
            <person name="Novohradska S."/>
            <person name="Ferling I."/>
            <person name="Riege K."/>
            <person name="Groth M."/>
            <person name="Westermann M."/>
            <person name="Marz M."/>
            <person name="Spaller T."/>
            <person name="Winckler T."/>
            <person name="Schaap P."/>
            <person name="Glockner G."/>
        </authorList>
    </citation>
    <scope>NUCLEOTIDE SEQUENCE [LARGE SCALE GENOMIC DNA]</scope>
    <source>
        <strain evidence="2 3">Jena</strain>
    </source>
</reference>